<evidence type="ECO:0000313" key="3">
    <source>
        <dbReference type="EMBL" id="THU78518.1"/>
    </source>
</evidence>
<keyword evidence="4" id="KW-1185">Reference proteome</keyword>
<protein>
    <submittedName>
        <fullName evidence="3">Uncharacterized protein</fullName>
    </submittedName>
</protein>
<keyword evidence="2" id="KW-1133">Transmembrane helix</keyword>
<evidence type="ECO:0000256" key="2">
    <source>
        <dbReference type="SAM" id="Phobius"/>
    </source>
</evidence>
<organism evidence="3 4">
    <name type="scientific">Dendrothele bispora (strain CBS 962.96)</name>
    <dbReference type="NCBI Taxonomy" id="1314807"/>
    <lineage>
        <taxon>Eukaryota</taxon>
        <taxon>Fungi</taxon>
        <taxon>Dikarya</taxon>
        <taxon>Basidiomycota</taxon>
        <taxon>Agaricomycotina</taxon>
        <taxon>Agaricomycetes</taxon>
        <taxon>Agaricomycetidae</taxon>
        <taxon>Agaricales</taxon>
        <taxon>Agaricales incertae sedis</taxon>
        <taxon>Dendrothele</taxon>
    </lineage>
</organism>
<gene>
    <name evidence="3" type="ORF">K435DRAFT_973502</name>
</gene>
<feature type="transmembrane region" description="Helical" evidence="2">
    <location>
        <begin position="7"/>
        <end position="28"/>
    </location>
</feature>
<evidence type="ECO:0000256" key="1">
    <source>
        <dbReference type="SAM" id="MobiDB-lite"/>
    </source>
</evidence>
<dbReference type="EMBL" id="ML180177">
    <property type="protein sequence ID" value="THU78518.1"/>
    <property type="molecule type" value="Genomic_DNA"/>
</dbReference>
<feature type="compositionally biased region" description="Basic and acidic residues" evidence="1">
    <location>
        <begin position="87"/>
        <end position="114"/>
    </location>
</feature>
<dbReference type="Proteomes" id="UP000297245">
    <property type="component" value="Unassembled WGS sequence"/>
</dbReference>
<name>A0A4S8KSY8_DENBC</name>
<accession>A0A4S8KSY8</accession>
<proteinExistence type="predicted"/>
<sequence length="120" mass="13214">MYTTFKQIIIVLVSVSSLILNMLEYVYVGGSASPSPSAVVVSFERGLVDVREDNAADHLLSTPRRSCAAVDLEGASACLESVRSTPRRRDNESIRSTPRDEQSIRSTPRDEKSIRSTPSR</sequence>
<feature type="region of interest" description="Disordered" evidence="1">
    <location>
        <begin position="80"/>
        <end position="120"/>
    </location>
</feature>
<dbReference type="AlphaFoldDB" id="A0A4S8KSY8"/>
<reference evidence="3 4" key="1">
    <citation type="journal article" date="2019" name="Nat. Ecol. Evol.">
        <title>Megaphylogeny resolves global patterns of mushroom evolution.</title>
        <authorList>
            <person name="Varga T."/>
            <person name="Krizsan K."/>
            <person name="Foldi C."/>
            <person name="Dima B."/>
            <person name="Sanchez-Garcia M."/>
            <person name="Sanchez-Ramirez S."/>
            <person name="Szollosi G.J."/>
            <person name="Szarkandi J.G."/>
            <person name="Papp V."/>
            <person name="Albert L."/>
            <person name="Andreopoulos W."/>
            <person name="Angelini C."/>
            <person name="Antonin V."/>
            <person name="Barry K.W."/>
            <person name="Bougher N.L."/>
            <person name="Buchanan P."/>
            <person name="Buyck B."/>
            <person name="Bense V."/>
            <person name="Catcheside P."/>
            <person name="Chovatia M."/>
            <person name="Cooper J."/>
            <person name="Damon W."/>
            <person name="Desjardin D."/>
            <person name="Finy P."/>
            <person name="Geml J."/>
            <person name="Haridas S."/>
            <person name="Hughes K."/>
            <person name="Justo A."/>
            <person name="Karasinski D."/>
            <person name="Kautmanova I."/>
            <person name="Kiss B."/>
            <person name="Kocsube S."/>
            <person name="Kotiranta H."/>
            <person name="LaButti K.M."/>
            <person name="Lechner B.E."/>
            <person name="Liimatainen K."/>
            <person name="Lipzen A."/>
            <person name="Lukacs Z."/>
            <person name="Mihaltcheva S."/>
            <person name="Morgado L.N."/>
            <person name="Niskanen T."/>
            <person name="Noordeloos M.E."/>
            <person name="Ohm R.A."/>
            <person name="Ortiz-Santana B."/>
            <person name="Ovrebo C."/>
            <person name="Racz N."/>
            <person name="Riley R."/>
            <person name="Savchenko A."/>
            <person name="Shiryaev A."/>
            <person name="Soop K."/>
            <person name="Spirin V."/>
            <person name="Szebenyi C."/>
            <person name="Tomsovsky M."/>
            <person name="Tulloss R.E."/>
            <person name="Uehling J."/>
            <person name="Grigoriev I.V."/>
            <person name="Vagvolgyi C."/>
            <person name="Papp T."/>
            <person name="Martin F.M."/>
            <person name="Miettinen O."/>
            <person name="Hibbett D.S."/>
            <person name="Nagy L.G."/>
        </authorList>
    </citation>
    <scope>NUCLEOTIDE SEQUENCE [LARGE SCALE GENOMIC DNA]</scope>
    <source>
        <strain evidence="3 4">CBS 962.96</strain>
    </source>
</reference>
<keyword evidence="2" id="KW-0472">Membrane</keyword>
<evidence type="ECO:0000313" key="4">
    <source>
        <dbReference type="Proteomes" id="UP000297245"/>
    </source>
</evidence>
<keyword evidence="2" id="KW-0812">Transmembrane</keyword>